<accession>A0AAD5RNJ1</accession>
<organism evidence="2 3">
    <name type="scientific">Zalerion maritima</name>
    <dbReference type="NCBI Taxonomy" id="339359"/>
    <lineage>
        <taxon>Eukaryota</taxon>
        <taxon>Fungi</taxon>
        <taxon>Dikarya</taxon>
        <taxon>Ascomycota</taxon>
        <taxon>Pezizomycotina</taxon>
        <taxon>Sordariomycetes</taxon>
        <taxon>Lulworthiomycetidae</taxon>
        <taxon>Lulworthiales</taxon>
        <taxon>Lulworthiaceae</taxon>
        <taxon>Zalerion</taxon>
    </lineage>
</organism>
<dbReference type="AlphaFoldDB" id="A0AAD5RNJ1"/>
<sequence length="97" mass="9831">MSGDTSRVLGGLSLQGLGHSTHPPTKRSGVELVTNPAWFSDDEDSSGDEDGATKGGSSGATAMASGGGMELSIIGDPAPRIDSNSLNRSKVQNNTLD</sequence>
<evidence type="ECO:0000313" key="2">
    <source>
        <dbReference type="EMBL" id="KAJ2898469.1"/>
    </source>
</evidence>
<feature type="compositionally biased region" description="Polar residues" evidence="1">
    <location>
        <begin position="82"/>
        <end position="97"/>
    </location>
</feature>
<feature type="compositionally biased region" description="Acidic residues" evidence="1">
    <location>
        <begin position="40"/>
        <end position="50"/>
    </location>
</feature>
<reference evidence="2" key="1">
    <citation type="submission" date="2022-07" db="EMBL/GenBank/DDBJ databases">
        <title>Draft genome sequence of Zalerion maritima ATCC 34329, a (micro)plastics degrading marine fungus.</title>
        <authorList>
            <person name="Paco A."/>
            <person name="Goncalves M.F.M."/>
            <person name="Rocha-Santos T.A.P."/>
            <person name="Alves A."/>
        </authorList>
    </citation>
    <scope>NUCLEOTIDE SEQUENCE</scope>
    <source>
        <strain evidence="2">ATCC 34329</strain>
    </source>
</reference>
<evidence type="ECO:0000256" key="1">
    <source>
        <dbReference type="SAM" id="MobiDB-lite"/>
    </source>
</evidence>
<evidence type="ECO:0000313" key="3">
    <source>
        <dbReference type="Proteomes" id="UP001201980"/>
    </source>
</evidence>
<protein>
    <submittedName>
        <fullName evidence="2">Uncharacterized protein</fullName>
    </submittedName>
</protein>
<feature type="compositionally biased region" description="Low complexity" evidence="1">
    <location>
        <begin position="9"/>
        <end position="18"/>
    </location>
</feature>
<dbReference type="EMBL" id="JAKWBI020000230">
    <property type="protein sequence ID" value="KAJ2898469.1"/>
    <property type="molecule type" value="Genomic_DNA"/>
</dbReference>
<comment type="caution">
    <text evidence="2">The sequence shown here is derived from an EMBL/GenBank/DDBJ whole genome shotgun (WGS) entry which is preliminary data.</text>
</comment>
<gene>
    <name evidence="2" type="ORF">MKZ38_003923</name>
</gene>
<feature type="region of interest" description="Disordered" evidence="1">
    <location>
        <begin position="1"/>
        <end position="97"/>
    </location>
</feature>
<dbReference type="Proteomes" id="UP001201980">
    <property type="component" value="Unassembled WGS sequence"/>
</dbReference>
<keyword evidence="3" id="KW-1185">Reference proteome</keyword>
<name>A0AAD5RNJ1_9PEZI</name>
<proteinExistence type="predicted"/>